<dbReference type="SUPFAM" id="SSF82544">
    <property type="entry name" value="GckA/TtuD-like"/>
    <property type="match status" value="1"/>
</dbReference>
<dbReference type="InParanoid" id="F6SSL3"/>
<feature type="domain" description="MOFRL-associated" evidence="10">
    <location>
        <begin position="2"/>
        <end position="237"/>
    </location>
</feature>
<keyword evidence="12" id="KW-1185">Reference proteome</keyword>
<dbReference type="Gene3D" id="3.40.50.10180">
    <property type="entry name" value="Glycerate kinase, MOFRL-like N-terminal domain"/>
    <property type="match status" value="1"/>
</dbReference>
<evidence type="ECO:0000256" key="7">
    <source>
        <dbReference type="ARBA" id="ARBA00022777"/>
    </source>
</evidence>
<dbReference type="Proteomes" id="UP000008144">
    <property type="component" value="Chromosome 8"/>
</dbReference>
<dbReference type="Pfam" id="PF05161">
    <property type="entry name" value="MOFRL"/>
    <property type="match status" value="1"/>
</dbReference>
<dbReference type="InterPro" id="IPR038614">
    <property type="entry name" value="GK_N_sf"/>
</dbReference>
<dbReference type="InterPro" id="IPR037035">
    <property type="entry name" value="GK-like_C_sf"/>
</dbReference>
<evidence type="ECO:0000256" key="4">
    <source>
        <dbReference type="ARBA" id="ARBA00020720"/>
    </source>
</evidence>
<evidence type="ECO:0000313" key="12">
    <source>
        <dbReference type="Proteomes" id="UP000008144"/>
    </source>
</evidence>
<dbReference type="OMA" id="GKAAWRM"/>
<reference evidence="11" key="2">
    <citation type="journal article" date="2008" name="Genome Biol.">
        <title>Improved genome assembly and evidence-based global gene model set for the chordate Ciona intestinalis: new insight into intron and operon populations.</title>
        <authorList>
            <person name="Satou Y."/>
            <person name="Mineta K."/>
            <person name="Ogasawara M."/>
            <person name="Sasakura Y."/>
            <person name="Shoguchi E."/>
            <person name="Ueno K."/>
            <person name="Yamada L."/>
            <person name="Matsumoto J."/>
            <person name="Wasserscheid J."/>
            <person name="Dewar K."/>
            <person name="Wiley G.B."/>
            <person name="Macmil S.L."/>
            <person name="Roe B.A."/>
            <person name="Zeller R.W."/>
            <person name="Hastings K.E."/>
            <person name="Lemaire P."/>
            <person name="Lindquist E."/>
            <person name="Endo T."/>
            <person name="Hotta K."/>
            <person name="Inaba K."/>
        </authorList>
    </citation>
    <scope>NUCLEOTIDE SEQUENCE [LARGE SCALE GENOMIC DNA]</scope>
    <source>
        <strain evidence="11">wild type</strain>
    </source>
</reference>
<evidence type="ECO:0000313" key="11">
    <source>
        <dbReference type="Ensembl" id="ENSCINP00000016416.3"/>
    </source>
</evidence>
<dbReference type="FunFam" id="3.40.50.10180:FF:000001">
    <property type="entry name" value="Glycerate kinase"/>
    <property type="match status" value="1"/>
</dbReference>
<dbReference type="Ensembl" id="ENSCINT00000016416.3">
    <property type="protein sequence ID" value="ENSCINP00000016416.3"/>
    <property type="gene ID" value="ENSCING00000008020.3"/>
</dbReference>
<keyword evidence="5" id="KW-0808">Transferase</keyword>
<keyword evidence="7" id="KW-0418">Kinase</keyword>
<feature type="domain" description="MOFRL" evidence="9">
    <location>
        <begin position="352"/>
        <end position="463"/>
    </location>
</feature>
<evidence type="ECO:0000256" key="3">
    <source>
        <dbReference type="ARBA" id="ARBA00012101"/>
    </source>
</evidence>
<dbReference type="EC" id="2.7.1.31" evidence="3"/>
<evidence type="ECO:0000256" key="2">
    <source>
        <dbReference type="ARBA" id="ARBA00005393"/>
    </source>
</evidence>
<reference evidence="11" key="4">
    <citation type="submission" date="2025-09" db="UniProtKB">
        <authorList>
            <consortium name="Ensembl"/>
        </authorList>
    </citation>
    <scope>IDENTIFICATION</scope>
</reference>
<dbReference type="GO" id="GO:0008887">
    <property type="term" value="F:glycerate kinase activity"/>
    <property type="evidence" value="ECO:0000318"/>
    <property type="project" value="GO_Central"/>
</dbReference>
<sequence>MPDHLVKKTIQRCGNQLIQGNQSFNLNLNVFVVGFGKAVCGMCRAVQDLVGDHIVGGVLSVPHGIIHDLKANNKSHLLPLNDGKIEVLEGARYNTPDQASFASTQKIIKLCKEAKESDLILSLVTGGGSALLNSPIHPITISDMCNVVKLLTEKGATIQDMNIVRQQISQVKGGKLAQMSTPATMWSLILSDIIGDPLHLIASGPTVPTSNTCTDAMAVVEKYGLSNMLPQSVQLVLNDGLRTTPEKVLGTPNIDNILVGNNIIAVEAACAKAQEFGCTTLVLSSAVQGEAKDIGTSFMKMASAITKLVLEPENRLNTEHEIKELLKTILPEESIQKFIEDVKDVVSFDNPVCIIGAGESTVNLSKQHGKGGRNQEMTLSALVELQDLFQHMSGVNVCFLSAGTDGQDGPTDAAGAVFSTLDYSDIDIVIAKEHLIRHDSYNFFKHHYKELVTCGMTGTNVMDIHILLLSRSKK</sequence>
<dbReference type="InterPro" id="IPR025286">
    <property type="entry name" value="MOFRL_assoc_dom"/>
</dbReference>
<dbReference type="GO" id="GO:0005524">
    <property type="term" value="F:ATP binding"/>
    <property type="evidence" value="ECO:0007669"/>
    <property type="project" value="UniProtKB-KW"/>
</dbReference>
<protein>
    <recommendedName>
        <fullName evidence="4">Glycerate kinase</fullName>
        <ecNumber evidence="3">2.7.1.31</ecNumber>
    </recommendedName>
</protein>
<evidence type="ECO:0000256" key="6">
    <source>
        <dbReference type="ARBA" id="ARBA00022741"/>
    </source>
</evidence>
<dbReference type="Gene3D" id="3.40.1480.10">
    <property type="entry name" value="MOFRL domain"/>
    <property type="match status" value="1"/>
</dbReference>
<reference evidence="12" key="1">
    <citation type="journal article" date="2002" name="Science">
        <title>The draft genome of Ciona intestinalis: insights into chordate and vertebrate origins.</title>
        <authorList>
            <person name="Dehal P."/>
            <person name="Satou Y."/>
            <person name="Campbell R.K."/>
            <person name="Chapman J."/>
            <person name="Degnan B."/>
            <person name="De Tomaso A."/>
            <person name="Davidson B."/>
            <person name="Di Gregorio A."/>
            <person name="Gelpke M."/>
            <person name="Goodstein D.M."/>
            <person name="Harafuji N."/>
            <person name="Hastings K.E."/>
            <person name="Ho I."/>
            <person name="Hotta K."/>
            <person name="Huang W."/>
            <person name="Kawashima T."/>
            <person name="Lemaire P."/>
            <person name="Martinez D."/>
            <person name="Meinertzhagen I.A."/>
            <person name="Necula S."/>
            <person name="Nonaka M."/>
            <person name="Putnam N."/>
            <person name="Rash S."/>
            <person name="Saiga H."/>
            <person name="Satake M."/>
            <person name="Terry A."/>
            <person name="Yamada L."/>
            <person name="Wang H.G."/>
            <person name="Awazu S."/>
            <person name="Azumi K."/>
            <person name="Boore J."/>
            <person name="Branno M."/>
            <person name="Chin-Bow S."/>
            <person name="DeSantis R."/>
            <person name="Doyle S."/>
            <person name="Francino P."/>
            <person name="Keys D.N."/>
            <person name="Haga S."/>
            <person name="Hayashi H."/>
            <person name="Hino K."/>
            <person name="Imai K.S."/>
            <person name="Inaba K."/>
            <person name="Kano S."/>
            <person name="Kobayashi K."/>
            <person name="Kobayashi M."/>
            <person name="Lee B.I."/>
            <person name="Makabe K.W."/>
            <person name="Manohar C."/>
            <person name="Matassi G."/>
            <person name="Medina M."/>
            <person name="Mochizuki Y."/>
            <person name="Mount S."/>
            <person name="Morishita T."/>
            <person name="Miura S."/>
            <person name="Nakayama A."/>
            <person name="Nishizaka S."/>
            <person name="Nomoto H."/>
            <person name="Ohta F."/>
            <person name="Oishi K."/>
            <person name="Rigoutsos I."/>
            <person name="Sano M."/>
            <person name="Sasaki A."/>
            <person name="Sasakura Y."/>
            <person name="Shoguchi E."/>
            <person name="Shin-i T."/>
            <person name="Spagnuolo A."/>
            <person name="Stainier D."/>
            <person name="Suzuki M.M."/>
            <person name="Tassy O."/>
            <person name="Takatori N."/>
            <person name="Tokuoka M."/>
            <person name="Yagi K."/>
            <person name="Yoshizaki F."/>
            <person name="Wada S."/>
            <person name="Zhang C."/>
            <person name="Hyatt P.D."/>
            <person name="Larimer F."/>
            <person name="Detter C."/>
            <person name="Doggett N."/>
            <person name="Glavina T."/>
            <person name="Hawkins T."/>
            <person name="Richardson P."/>
            <person name="Lucas S."/>
            <person name="Kohara Y."/>
            <person name="Levine M."/>
            <person name="Satoh N."/>
            <person name="Rokhsar D.S."/>
        </authorList>
    </citation>
    <scope>NUCLEOTIDE SEQUENCE [LARGE SCALE GENOMIC DNA]</scope>
</reference>
<dbReference type="PANTHER" id="PTHR12227">
    <property type="entry name" value="GLYCERATE KINASE"/>
    <property type="match status" value="1"/>
</dbReference>
<name>F6SSL3_CIOIN</name>
<dbReference type="STRING" id="7719.ENSCINP00000016416"/>
<evidence type="ECO:0000259" key="10">
    <source>
        <dbReference type="Pfam" id="PF13660"/>
    </source>
</evidence>
<keyword evidence="8" id="KW-0067">ATP-binding</keyword>
<dbReference type="GeneTree" id="ENSGT00390000014365"/>
<keyword evidence="6" id="KW-0547">Nucleotide-binding</keyword>
<comment type="similarity">
    <text evidence="2">Belongs to the glycerate kinase type-2 family.</text>
</comment>
<reference evidence="11" key="3">
    <citation type="submission" date="2025-08" db="UniProtKB">
        <authorList>
            <consortium name="Ensembl"/>
        </authorList>
    </citation>
    <scope>IDENTIFICATION</scope>
</reference>
<comment type="catalytic activity">
    <reaction evidence="1">
        <text>(R)-glycerate + ATP = (2R)-3-phosphoglycerate + ADP + H(+)</text>
        <dbReference type="Rhea" id="RHEA:23516"/>
        <dbReference type="ChEBI" id="CHEBI:15378"/>
        <dbReference type="ChEBI" id="CHEBI:16659"/>
        <dbReference type="ChEBI" id="CHEBI:30616"/>
        <dbReference type="ChEBI" id="CHEBI:58272"/>
        <dbReference type="ChEBI" id="CHEBI:456216"/>
        <dbReference type="EC" id="2.7.1.31"/>
    </reaction>
</comment>
<accession>F6SSL3</accession>
<evidence type="ECO:0000259" key="9">
    <source>
        <dbReference type="Pfam" id="PF05161"/>
    </source>
</evidence>
<organism evidence="11 12">
    <name type="scientific">Ciona intestinalis</name>
    <name type="common">Transparent sea squirt</name>
    <name type="synonym">Ascidia intestinalis</name>
    <dbReference type="NCBI Taxonomy" id="7719"/>
    <lineage>
        <taxon>Eukaryota</taxon>
        <taxon>Metazoa</taxon>
        <taxon>Chordata</taxon>
        <taxon>Tunicata</taxon>
        <taxon>Ascidiacea</taxon>
        <taxon>Phlebobranchia</taxon>
        <taxon>Cionidae</taxon>
        <taxon>Ciona</taxon>
    </lineage>
</organism>
<dbReference type="InterPro" id="IPR007835">
    <property type="entry name" value="MOFRL"/>
</dbReference>
<evidence type="ECO:0000256" key="1">
    <source>
        <dbReference type="ARBA" id="ARBA00000694"/>
    </source>
</evidence>
<dbReference type="PANTHER" id="PTHR12227:SF0">
    <property type="entry name" value="GLYCERATE KINASE"/>
    <property type="match status" value="1"/>
</dbReference>
<dbReference type="InterPro" id="IPR039760">
    <property type="entry name" value="MOFRL_protein"/>
</dbReference>
<proteinExistence type="inferred from homology"/>
<evidence type="ECO:0000256" key="5">
    <source>
        <dbReference type="ARBA" id="ARBA00022679"/>
    </source>
</evidence>
<evidence type="ECO:0000256" key="8">
    <source>
        <dbReference type="ARBA" id="ARBA00022840"/>
    </source>
</evidence>
<dbReference type="AlphaFoldDB" id="F6SSL3"/>
<gene>
    <name evidence="11" type="primary">LOC100183164</name>
</gene>
<dbReference type="GO" id="GO:0005737">
    <property type="term" value="C:cytoplasm"/>
    <property type="evidence" value="ECO:0000318"/>
    <property type="project" value="GO_Central"/>
</dbReference>
<dbReference type="EMBL" id="EAAA01002610">
    <property type="status" value="NOT_ANNOTATED_CDS"/>
    <property type="molecule type" value="Genomic_DNA"/>
</dbReference>
<dbReference type="FunCoup" id="F6SSL3">
    <property type="interactions" value="1"/>
</dbReference>
<dbReference type="Pfam" id="PF13660">
    <property type="entry name" value="DUF4147"/>
    <property type="match status" value="1"/>
</dbReference>